<organism evidence="2 3">
    <name type="scientific">Scophthalmus maximus</name>
    <name type="common">Turbot</name>
    <name type="synonym">Psetta maxima</name>
    <dbReference type="NCBI Taxonomy" id="52904"/>
    <lineage>
        <taxon>Eukaryota</taxon>
        <taxon>Metazoa</taxon>
        <taxon>Chordata</taxon>
        <taxon>Craniata</taxon>
        <taxon>Vertebrata</taxon>
        <taxon>Euteleostomi</taxon>
        <taxon>Actinopterygii</taxon>
        <taxon>Neopterygii</taxon>
        <taxon>Teleostei</taxon>
        <taxon>Neoteleostei</taxon>
        <taxon>Acanthomorphata</taxon>
        <taxon>Carangaria</taxon>
        <taxon>Pleuronectiformes</taxon>
        <taxon>Pleuronectoidei</taxon>
        <taxon>Scophthalmidae</taxon>
        <taxon>Scophthalmus</taxon>
    </lineage>
</organism>
<evidence type="ECO:0000313" key="3">
    <source>
        <dbReference type="Proteomes" id="UP000438429"/>
    </source>
</evidence>
<accession>A0A6A4TN73</accession>
<feature type="region of interest" description="Disordered" evidence="1">
    <location>
        <begin position="118"/>
        <end position="138"/>
    </location>
</feature>
<evidence type="ECO:0000256" key="1">
    <source>
        <dbReference type="SAM" id="MobiDB-lite"/>
    </source>
</evidence>
<dbReference type="AlphaFoldDB" id="A0A6A4TN73"/>
<evidence type="ECO:0000313" key="2">
    <source>
        <dbReference type="EMBL" id="KAF0047623.1"/>
    </source>
</evidence>
<proteinExistence type="predicted"/>
<dbReference type="Proteomes" id="UP000438429">
    <property type="component" value="Unassembled WGS sequence"/>
</dbReference>
<gene>
    <name evidence="2" type="ORF">F2P81_001256</name>
</gene>
<dbReference type="EMBL" id="VEVO01000001">
    <property type="protein sequence ID" value="KAF0047623.1"/>
    <property type="molecule type" value="Genomic_DNA"/>
</dbReference>
<name>A0A6A4TN73_SCOMX</name>
<sequence length="178" mass="19803">MSYCMRGWIMKYSHSVASVLSPAPYDFGKEKRGSVSPCSNEFDRTRFCETETVRSWKLSAVNSHGRMAARIVQESKVTKLLNFAICPSSSIQTLQVSAGVDTQNVSFPAIKPHSAASHTIISDDSDSEPSLRPKTSQTEPCHHFVEVIRRAPFNGAAWQRAICSSVTFTRWLLDGMED</sequence>
<comment type="caution">
    <text evidence="2">The sequence shown here is derived from an EMBL/GenBank/DDBJ whole genome shotgun (WGS) entry which is preliminary data.</text>
</comment>
<protein>
    <submittedName>
        <fullName evidence="2">Uncharacterized protein</fullName>
    </submittedName>
</protein>
<reference evidence="2 3" key="1">
    <citation type="submission" date="2019-06" db="EMBL/GenBank/DDBJ databases">
        <title>Draft genomes of female and male turbot (Scophthalmus maximus).</title>
        <authorList>
            <person name="Xu H."/>
            <person name="Xu X.-W."/>
            <person name="Shao C."/>
            <person name="Chen S."/>
        </authorList>
    </citation>
    <scope>NUCLEOTIDE SEQUENCE [LARGE SCALE GENOMIC DNA]</scope>
    <source>
        <strain evidence="2">Ysfricsl-2016a</strain>
        <tissue evidence="2">Blood</tissue>
    </source>
</reference>